<dbReference type="InterPro" id="IPR036388">
    <property type="entry name" value="WH-like_DNA-bd_sf"/>
</dbReference>
<dbReference type="EMBL" id="JACJSI010000239">
    <property type="protein sequence ID" value="MBD2535146.1"/>
    <property type="molecule type" value="Genomic_DNA"/>
</dbReference>
<keyword evidence="2" id="KW-0238">DNA-binding</keyword>
<keyword evidence="6" id="KW-1185">Reference proteome</keyword>
<dbReference type="Gene3D" id="1.10.10.10">
    <property type="entry name" value="Winged helix-like DNA-binding domain superfamily/Winged helix DNA-binding domain"/>
    <property type="match status" value="1"/>
</dbReference>
<evidence type="ECO:0000256" key="2">
    <source>
        <dbReference type="ARBA" id="ARBA00023125"/>
    </source>
</evidence>
<sequence length="102" mass="11925">MIVYALTQGKKRYVQLKQEIVGVSPKMLIQNLRNLERYGLVEREVYLSVPPRVEYSLTPLGASLMEPLAILGEWAYRHITDVKTAMEHYDRNPETSDYWQPK</sequence>
<gene>
    <name evidence="5" type="ORF">H6G97_39355</name>
</gene>
<proteinExistence type="predicted"/>
<feature type="domain" description="HTH hxlR-type" evidence="4">
    <location>
        <begin position="1"/>
        <end position="83"/>
    </location>
</feature>
<protein>
    <submittedName>
        <fullName evidence="5">Helix-turn-helix transcriptional regulator</fullName>
    </submittedName>
</protein>
<dbReference type="PANTHER" id="PTHR33204:SF18">
    <property type="entry name" value="TRANSCRIPTIONAL REGULATORY PROTEIN"/>
    <property type="match status" value="1"/>
</dbReference>
<name>A0ABR8E0L6_9NOSO</name>
<evidence type="ECO:0000256" key="1">
    <source>
        <dbReference type="ARBA" id="ARBA00023015"/>
    </source>
</evidence>
<accession>A0ABR8E0L6</accession>
<reference evidence="5 6" key="1">
    <citation type="journal article" date="2020" name="ISME J.">
        <title>Comparative genomics reveals insights into cyanobacterial evolution and habitat adaptation.</title>
        <authorList>
            <person name="Chen M.Y."/>
            <person name="Teng W.K."/>
            <person name="Zhao L."/>
            <person name="Hu C.X."/>
            <person name="Zhou Y.K."/>
            <person name="Han B.P."/>
            <person name="Song L.R."/>
            <person name="Shu W.S."/>
        </authorList>
    </citation>
    <scope>NUCLEOTIDE SEQUENCE [LARGE SCALE GENOMIC DNA]</scope>
    <source>
        <strain evidence="5 6">FACHB-838</strain>
    </source>
</reference>
<dbReference type="PROSITE" id="PS51118">
    <property type="entry name" value="HTH_HXLR"/>
    <property type="match status" value="1"/>
</dbReference>
<dbReference type="InterPro" id="IPR036390">
    <property type="entry name" value="WH_DNA-bd_sf"/>
</dbReference>
<dbReference type="InterPro" id="IPR002577">
    <property type="entry name" value="HTH_HxlR"/>
</dbReference>
<dbReference type="Pfam" id="PF01638">
    <property type="entry name" value="HxlR"/>
    <property type="match status" value="1"/>
</dbReference>
<evidence type="ECO:0000256" key="3">
    <source>
        <dbReference type="ARBA" id="ARBA00023163"/>
    </source>
</evidence>
<dbReference type="SUPFAM" id="SSF46785">
    <property type="entry name" value="Winged helix' DNA-binding domain"/>
    <property type="match status" value="1"/>
</dbReference>
<keyword evidence="3" id="KW-0804">Transcription</keyword>
<evidence type="ECO:0000313" key="5">
    <source>
        <dbReference type="EMBL" id="MBD2535146.1"/>
    </source>
</evidence>
<organism evidence="5 6">
    <name type="scientific">Nostoc flagelliforme FACHB-838</name>
    <dbReference type="NCBI Taxonomy" id="2692904"/>
    <lineage>
        <taxon>Bacteria</taxon>
        <taxon>Bacillati</taxon>
        <taxon>Cyanobacteriota</taxon>
        <taxon>Cyanophyceae</taxon>
        <taxon>Nostocales</taxon>
        <taxon>Nostocaceae</taxon>
        <taxon>Nostoc</taxon>
    </lineage>
</organism>
<comment type="caution">
    <text evidence="5">The sequence shown here is derived from an EMBL/GenBank/DDBJ whole genome shotgun (WGS) entry which is preliminary data.</text>
</comment>
<dbReference type="Proteomes" id="UP000623440">
    <property type="component" value="Unassembled WGS sequence"/>
</dbReference>
<dbReference type="PANTHER" id="PTHR33204">
    <property type="entry name" value="TRANSCRIPTIONAL REGULATOR, MARR FAMILY"/>
    <property type="match status" value="1"/>
</dbReference>
<keyword evidence="1" id="KW-0805">Transcription regulation</keyword>
<evidence type="ECO:0000259" key="4">
    <source>
        <dbReference type="PROSITE" id="PS51118"/>
    </source>
</evidence>
<evidence type="ECO:0000313" key="6">
    <source>
        <dbReference type="Proteomes" id="UP000623440"/>
    </source>
</evidence>